<accession>A0AAU7NW69</accession>
<evidence type="ECO:0000313" key="4">
    <source>
        <dbReference type="EMBL" id="XBS21271.1"/>
    </source>
</evidence>
<dbReference type="KEGG" id="mech:Q9L42_003865"/>
<dbReference type="InterPro" id="IPR025392">
    <property type="entry name" value="DUF4124"/>
</dbReference>
<evidence type="ECO:0000256" key="1">
    <source>
        <dbReference type="SAM" id="Coils"/>
    </source>
</evidence>
<evidence type="ECO:0000259" key="3">
    <source>
        <dbReference type="Pfam" id="PF13511"/>
    </source>
</evidence>
<name>A0AAU7NW69_9GAMM</name>
<feature type="chain" id="PRO_5043605174" evidence="2">
    <location>
        <begin position="19"/>
        <end position="192"/>
    </location>
</feature>
<dbReference type="Pfam" id="PF13511">
    <property type="entry name" value="DUF4124"/>
    <property type="match status" value="1"/>
</dbReference>
<feature type="signal peptide" evidence="2">
    <location>
        <begin position="1"/>
        <end position="18"/>
    </location>
</feature>
<organism evidence="4 5">
    <name type="scientific">Methylomarinum roseum</name>
    <dbReference type="NCBI Taxonomy" id="3067653"/>
    <lineage>
        <taxon>Bacteria</taxon>
        <taxon>Pseudomonadati</taxon>
        <taxon>Pseudomonadota</taxon>
        <taxon>Gammaproteobacteria</taxon>
        <taxon>Methylococcales</taxon>
        <taxon>Methylococcaceae</taxon>
        <taxon>Methylomarinum</taxon>
    </lineage>
</organism>
<keyword evidence="1" id="KW-0175">Coiled coil</keyword>
<feature type="domain" description="DUF4124" evidence="3">
    <location>
        <begin position="9"/>
        <end position="42"/>
    </location>
</feature>
<dbReference type="Proteomes" id="UP001225378">
    <property type="component" value="Chromosome"/>
</dbReference>
<keyword evidence="5" id="KW-1185">Reference proteome</keyword>
<dbReference type="AlphaFoldDB" id="A0AAU7NW69"/>
<evidence type="ECO:0000256" key="2">
    <source>
        <dbReference type="SAM" id="SignalP"/>
    </source>
</evidence>
<dbReference type="EMBL" id="CP157743">
    <property type="protein sequence ID" value="XBS21271.1"/>
    <property type="molecule type" value="Genomic_DNA"/>
</dbReference>
<reference evidence="4 5" key="1">
    <citation type="journal article" date="2024" name="Microbiology">
        <title>Methylomarinum rosea sp. nov., a novel halophilic methanotrophic bacterium from the hypersaline Lake Elton.</title>
        <authorList>
            <person name="Suleimanov R.Z."/>
            <person name="Oshkin I.Y."/>
            <person name="Danilova O.V."/>
            <person name="Suzina N.E."/>
            <person name="Dedysh S.N."/>
        </authorList>
    </citation>
    <scope>NUCLEOTIDE SEQUENCE [LARGE SCALE GENOMIC DNA]</scope>
    <source>
        <strain evidence="4 5">Ch1-1</strain>
    </source>
</reference>
<dbReference type="RefSeq" id="WP_305909745.1">
    <property type="nucleotide sequence ID" value="NZ_CP157743.1"/>
</dbReference>
<keyword evidence="2" id="KW-0732">Signal</keyword>
<evidence type="ECO:0000313" key="5">
    <source>
        <dbReference type="Proteomes" id="UP001225378"/>
    </source>
</evidence>
<sequence>MKKTILMIAALFSGGSFAGVYKCTDASGNTSYQSKPCADRNKSFEMDIKSGAAVDLGRQQRQKQQEAEEQQRLQQQERQRLLQIERRNKAAVAESEINQAMIKSNPAQYSPFAIPAYKPEKLPALVKQFAERLPDIEKFRRLAAQKALASGQCQRVEADELDLKSRKSKLVFVIDCSSGKRLYFNEMELTEQ</sequence>
<feature type="coiled-coil region" evidence="1">
    <location>
        <begin position="56"/>
        <end position="87"/>
    </location>
</feature>
<gene>
    <name evidence="4" type="ORF">Q9L42_003865</name>
</gene>
<protein>
    <submittedName>
        <fullName evidence="4">DUF4124 domain-containing protein</fullName>
    </submittedName>
</protein>
<proteinExistence type="predicted"/>